<name>A0A075QX54_BRELA</name>
<dbReference type="HOGENOM" id="CLU_2895202_0_0_9"/>
<keyword evidence="2" id="KW-1185">Reference proteome</keyword>
<gene>
    <name evidence="1" type="ORF">BRLA_c006240</name>
</gene>
<reference evidence="1 2" key="1">
    <citation type="journal article" date="2011" name="J. Bacteriol.">
        <title>Genome sequence of Brevibacillus laterosporus LMG 15441, a pathogen of invertebrates.</title>
        <authorList>
            <person name="Djukic M."/>
            <person name="Poehlein A."/>
            <person name="Thurmer A."/>
            <person name="Daniel R."/>
        </authorList>
    </citation>
    <scope>NUCLEOTIDE SEQUENCE [LARGE SCALE GENOMIC DNA]</scope>
    <source>
        <strain evidence="1 2">LMG 15441</strain>
    </source>
</reference>
<accession>A0A075QX54</accession>
<dbReference type="Proteomes" id="UP000005850">
    <property type="component" value="Chromosome"/>
</dbReference>
<sequence length="62" mass="7455">MNTTMQRAIDETGKSYRIYRSSDNTLTIHELTTMPKELTIKYHFAKKEYRNVDWEVNLTDKK</sequence>
<dbReference type="EMBL" id="CP007806">
    <property type="protein sequence ID" value="AIG24982.1"/>
    <property type="molecule type" value="Genomic_DNA"/>
</dbReference>
<organism evidence="1 2">
    <name type="scientific">Brevibacillus laterosporus LMG 15441</name>
    <dbReference type="NCBI Taxonomy" id="1042163"/>
    <lineage>
        <taxon>Bacteria</taxon>
        <taxon>Bacillati</taxon>
        <taxon>Bacillota</taxon>
        <taxon>Bacilli</taxon>
        <taxon>Bacillales</taxon>
        <taxon>Paenibacillaceae</taxon>
        <taxon>Brevibacillus</taxon>
    </lineage>
</organism>
<proteinExistence type="predicted"/>
<protein>
    <submittedName>
        <fullName evidence="1">Uncharacterized protein</fullName>
    </submittedName>
</protein>
<dbReference type="KEGG" id="blr:BRLA_c006240"/>
<evidence type="ECO:0000313" key="2">
    <source>
        <dbReference type="Proteomes" id="UP000005850"/>
    </source>
</evidence>
<dbReference type="RefSeq" id="WP_003335540.1">
    <property type="nucleotide sequence ID" value="NZ_CP007806.1"/>
</dbReference>
<evidence type="ECO:0000313" key="1">
    <source>
        <dbReference type="EMBL" id="AIG24982.1"/>
    </source>
</evidence>
<dbReference type="AlphaFoldDB" id="A0A075QX54"/>